<feature type="compositionally biased region" description="Low complexity" evidence="15">
    <location>
        <begin position="250"/>
        <end position="263"/>
    </location>
</feature>
<evidence type="ECO:0000256" key="10">
    <source>
        <dbReference type="ARBA" id="ARBA00022833"/>
    </source>
</evidence>
<evidence type="ECO:0000256" key="6">
    <source>
        <dbReference type="ARBA" id="ARBA00022692"/>
    </source>
</evidence>
<feature type="transmembrane region" description="Helical" evidence="16">
    <location>
        <begin position="64"/>
        <end position="86"/>
    </location>
</feature>
<dbReference type="FunFam" id="3.30.40.10:FF:000187">
    <property type="entry name" value="E3 ubiquitin-protein ligase ATL6"/>
    <property type="match status" value="1"/>
</dbReference>
<dbReference type="GO" id="GO:0008270">
    <property type="term" value="F:zinc ion binding"/>
    <property type="evidence" value="ECO:0007669"/>
    <property type="project" value="UniProtKB-KW"/>
</dbReference>
<accession>A0A9Q1GL99</accession>
<keyword evidence="5" id="KW-0808">Transferase</keyword>
<keyword evidence="6 16" id="KW-0812">Transmembrane</keyword>
<dbReference type="Gene3D" id="3.30.40.10">
    <property type="entry name" value="Zinc/RING finger domain, C3HC4 (zinc finger)"/>
    <property type="match status" value="1"/>
</dbReference>
<dbReference type="CDD" id="cd16461">
    <property type="entry name" value="RING-H2_EL5-like"/>
    <property type="match status" value="1"/>
</dbReference>
<comment type="subcellular location">
    <subcellularLocation>
        <location evidence="2">Membrane</location>
        <topology evidence="2">Single-pass membrane protein</topology>
    </subcellularLocation>
</comment>
<evidence type="ECO:0000256" key="7">
    <source>
        <dbReference type="ARBA" id="ARBA00022723"/>
    </source>
</evidence>
<feature type="region of interest" description="Disordered" evidence="15">
    <location>
        <begin position="196"/>
        <end position="412"/>
    </location>
</feature>
<dbReference type="Pfam" id="PF13639">
    <property type="entry name" value="zf-RING_2"/>
    <property type="match status" value="1"/>
</dbReference>
<name>A0A9Q1GL99_9CARY</name>
<dbReference type="InterPro" id="IPR053238">
    <property type="entry name" value="RING-H2_zinc_finger"/>
</dbReference>
<dbReference type="EMBL" id="JAKOGI010002767">
    <property type="protein sequence ID" value="KAJ8421347.1"/>
    <property type="molecule type" value="Genomic_DNA"/>
</dbReference>
<dbReference type="AlphaFoldDB" id="A0A9Q1GL99"/>
<evidence type="ECO:0000256" key="4">
    <source>
        <dbReference type="ARBA" id="ARBA00012483"/>
    </source>
</evidence>
<dbReference type="SUPFAM" id="SSF57850">
    <property type="entry name" value="RING/U-box"/>
    <property type="match status" value="1"/>
</dbReference>
<comment type="pathway">
    <text evidence="3">Protein modification; protein ubiquitination.</text>
</comment>
<evidence type="ECO:0000313" key="19">
    <source>
        <dbReference type="Proteomes" id="UP001153076"/>
    </source>
</evidence>
<dbReference type="SMART" id="SM00184">
    <property type="entry name" value="RING"/>
    <property type="match status" value="1"/>
</dbReference>
<feature type="region of interest" description="Disordered" evidence="15">
    <location>
        <begin position="1"/>
        <end position="42"/>
    </location>
</feature>
<evidence type="ECO:0000256" key="8">
    <source>
        <dbReference type="ARBA" id="ARBA00022771"/>
    </source>
</evidence>
<feature type="compositionally biased region" description="Basic and acidic residues" evidence="15">
    <location>
        <begin position="396"/>
        <end position="412"/>
    </location>
</feature>
<evidence type="ECO:0000256" key="14">
    <source>
        <dbReference type="PROSITE-ProRule" id="PRU00175"/>
    </source>
</evidence>
<dbReference type="OrthoDB" id="1417722at2759"/>
<comment type="caution">
    <text evidence="18">The sequence shown here is derived from an EMBL/GenBank/DDBJ whole genome shotgun (WGS) entry which is preliminary data.</text>
</comment>
<dbReference type="InterPro" id="IPR013083">
    <property type="entry name" value="Znf_RING/FYVE/PHD"/>
</dbReference>
<evidence type="ECO:0000256" key="11">
    <source>
        <dbReference type="ARBA" id="ARBA00022989"/>
    </source>
</evidence>
<feature type="compositionally biased region" description="Acidic residues" evidence="15">
    <location>
        <begin position="196"/>
        <end position="209"/>
    </location>
</feature>
<feature type="domain" description="RING-type" evidence="17">
    <location>
        <begin position="147"/>
        <end position="189"/>
    </location>
</feature>
<dbReference type="PANTHER" id="PTHR14155">
    <property type="entry name" value="RING FINGER DOMAIN-CONTAINING"/>
    <property type="match status" value="1"/>
</dbReference>
<keyword evidence="9" id="KW-0833">Ubl conjugation pathway</keyword>
<sequence>MATHLTKFPSDHDPSLATTSSSSSSSSPPPAKIEERENPTTSSAAYTGTCCYNSLKLSPPFDSAMALTVLVLLIALFFMGFFSIYIRRFADESSVDPTRRRRRRGSELSSTASYLARSKNKGVDPTKVESLPVHAYEGGGAKHGIDCAICLAEFQERERVKEIPYCRHVFHSDCIDKWLSSHVTCPLCRTAKLFAGEEEEETEKEEEEGGLSVGEAQGSDGGGEVRIVVEPETDTWNENNGETDAGPMGGSRSTSTSTCSRRGLGVANFGVATEREGNRRGSRGSGKSGQRKKGADFNGGKVSEMVLRSGRKHVHSAGSPEMSGRTGKESDLGYCSGDEGGSQHNGSESYASEEVSSSCSDHMKGELRSKKRHDVRREGQREVGHRKGYGVKGKGKAGEVKRRSTSDERKDDGIEQAVDVDIRHRCALDAICALNDQLSDIQKEAVRGMVWMGSVAFERSDGGSEVEQVLKGAMEERVCRERQRRRTAQKDVRIYRNYVSVLLELCRVNNTVERVAMFKKLYTFLVLSGLLFPRGAGGAAWDLVHVVEDVDGVGEYNWAEAVWEFLVHAMEESREKMGSTKNLQTNGFAMIRQVWFCEHSIIYAFADERKVPRPSSWVNLYKSKKYVAGVVVRKLKDSEVGLMTCMQERDAPCLCVESVDDEWCYKCGGMTAEGERCTEEGKRSTCKGEGTACCDEEGTGRVEGSSCDENLS</sequence>
<feature type="compositionally biased region" description="Low complexity" evidence="15">
    <location>
        <begin position="347"/>
        <end position="360"/>
    </location>
</feature>
<dbReference type="PROSITE" id="PS50089">
    <property type="entry name" value="ZF_RING_2"/>
    <property type="match status" value="1"/>
</dbReference>
<organism evidence="18 19">
    <name type="scientific">Carnegiea gigantea</name>
    <dbReference type="NCBI Taxonomy" id="171969"/>
    <lineage>
        <taxon>Eukaryota</taxon>
        <taxon>Viridiplantae</taxon>
        <taxon>Streptophyta</taxon>
        <taxon>Embryophyta</taxon>
        <taxon>Tracheophyta</taxon>
        <taxon>Spermatophyta</taxon>
        <taxon>Magnoliopsida</taxon>
        <taxon>eudicotyledons</taxon>
        <taxon>Gunneridae</taxon>
        <taxon>Pentapetalae</taxon>
        <taxon>Caryophyllales</taxon>
        <taxon>Cactineae</taxon>
        <taxon>Cactaceae</taxon>
        <taxon>Cactoideae</taxon>
        <taxon>Echinocereeae</taxon>
        <taxon>Carnegiea</taxon>
    </lineage>
</organism>
<comment type="catalytic activity">
    <reaction evidence="1">
        <text>S-ubiquitinyl-[E2 ubiquitin-conjugating enzyme]-L-cysteine + [acceptor protein]-L-lysine = [E2 ubiquitin-conjugating enzyme]-L-cysteine + N(6)-ubiquitinyl-[acceptor protein]-L-lysine.</text>
        <dbReference type="EC" id="2.3.2.27"/>
    </reaction>
</comment>
<evidence type="ECO:0000256" key="1">
    <source>
        <dbReference type="ARBA" id="ARBA00000900"/>
    </source>
</evidence>
<dbReference type="InterPro" id="IPR001841">
    <property type="entry name" value="Znf_RING"/>
</dbReference>
<evidence type="ECO:0000256" key="12">
    <source>
        <dbReference type="ARBA" id="ARBA00023136"/>
    </source>
</evidence>
<evidence type="ECO:0000256" key="15">
    <source>
        <dbReference type="SAM" id="MobiDB-lite"/>
    </source>
</evidence>
<feature type="compositionally biased region" description="Basic residues" evidence="15">
    <location>
        <begin position="386"/>
        <end position="395"/>
    </location>
</feature>
<evidence type="ECO:0000313" key="18">
    <source>
        <dbReference type="EMBL" id="KAJ8421347.1"/>
    </source>
</evidence>
<keyword evidence="10" id="KW-0862">Zinc</keyword>
<keyword evidence="7" id="KW-0479">Metal-binding</keyword>
<evidence type="ECO:0000259" key="17">
    <source>
        <dbReference type="PROSITE" id="PS50089"/>
    </source>
</evidence>
<dbReference type="PANTHER" id="PTHR14155:SF592">
    <property type="entry name" value="RING-H2 FINGER PROTEIN ATL57"/>
    <property type="match status" value="1"/>
</dbReference>
<evidence type="ECO:0000256" key="13">
    <source>
        <dbReference type="ARBA" id="ARBA00024209"/>
    </source>
</evidence>
<evidence type="ECO:0000256" key="16">
    <source>
        <dbReference type="SAM" id="Phobius"/>
    </source>
</evidence>
<reference evidence="18" key="1">
    <citation type="submission" date="2022-04" db="EMBL/GenBank/DDBJ databases">
        <title>Carnegiea gigantea Genome sequencing and assembly v2.</title>
        <authorList>
            <person name="Copetti D."/>
            <person name="Sanderson M.J."/>
            <person name="Burquez A."/>
            <person name="Wojciechowski M.F."/>
        </authorList>
    </citation>
    <scope>NUCLEOTIDE SEQUENCE</scope>
    <source>
        <strain evidence="18">SGP5-SGP5p</strain>
        <tissue evidence="18">Aerial part</tissue>
    </source>
</reference>
<keyword evidence="8 14" id="KW-0863">Zinc-finger</keyword>
<feature type="compositionally biased region" description="Basic and acidic residues" evidence="15">
    <location>
        <begin position="375"/>
        <end position="385"/>
    </location>
</feature>
<dbReference type="EC" id="2.3.2.27" evidence="4"/>
<gene>
    <name evidence="18" type="ORF">Cgig2_027955</name>
</gene>
<keyword evidence="19" id="KW-1185">Reference proteome</keyword>
<keyword evidence="12 16" id="KW-0472">Membrane</keyword>
<comment type="similarity">
    <text evidence="13">Belongs to the RING-type zinc finger family. ATL subfamily.</text>
</comment>
<dbReference type="Proteomes" id="UP001153076">
    <property type="component" value="Unassembled WGS sequence"/>
</dbReference>
<evidence type="ECO:0000256" key="9">
    <source>
        <dbReference type="ARBA" id="ARBA00022786"/>
    </source>
</evidence>
<dbReference type="GO" id="GO:0016020">
    <property type="term" value="C:membrane"/>
    <property type="evidence" value="ECO:0007669"/>
    <property type="project" value="UniProtKB-SubCell"/>
</dbReference>
<evidence type="ECO:0000256" key="3">
    <source>
        <dbReference type="ARBA" id="ARBA00004906"/>
    </source>
</evidence>
<proteinExistence type="inferred from homology"/>
<protein>
    <recommendedName>
        <fullName evidence="4">RING-type E3 ubiquitin transferase</fullName>
        <ecNumber evidence="4">2.3.2.27</ecNumber>
    </recommendedName>
</protein>
<keyword evidence="11 16" id="KW-1133">Transmembrane helix</keyword>
<evidence type="ECO:0000256" key="2">
    <source>
        <dbReference type="ARBA" id="ARBA00004167"/>
    </source>
</evidence>
<dbReference type="GO" id="GO:0061630">
    <property type="term" value="F:ubiquitin protein ligase activity"/>
    <property type="evidence" value="ECO:0007669"/>
    <property type="project" value="UniProtKB-EC"/>
</dbReference>
<evidence type="ECO:0000256" key="5">
    <source>
        <dbReference type="ARBA" id="ARBA00022679"/>
    </source>
</evidence>